<gene>
    <name evidence="1" type="ORF">TBRA_LOCUS9915</name>
</gene>
<evidence type="ECO:0000313" key="2">
    <source>
        <dbReference type="Proteomes" id="UP000479190"/>
    </source>
</evidence>
<dbReference type="OrthoDB" id="10268034at2759"/>
<accession>A0A6H5IKB0</accession>
<organism evidence="1 2">
    <name type="scientific">Trichogramma brassicae</name>
    <dbReference type="NCBI Taxonomy" id="86971"/>
    <lineage>
        <taxon>Eukaryota</taxon>
        <taxon>Metazoa</taxon>
        <taxon>Ecdysozoa</taxon>
        <taxon>Arthropoda</taxon>
        <taxon>Hexapoda</taxon>
        <taxon>Insecta</taxon>
        <taxon>Pterygota</taxon>
        <taxon>Neoptera</taxon>
        <taxon>Endopterygota</taxon>
        <taxon>Hymenoptera</taxon>
        <taxon>Apocrita</taxon>
        <taxon>Proctotrupomorpha</taxon>
        <taxon>Chalcidoidea</taxon>
        <taxon>Trichogrammatidae</taxon>
        <taxon>Trichogramma</taxon>
    </lineage>
</organism>
<sequence>MPLVLDLEDVKTVQDARRYSADKCAEEWITTCGLTYIAGIDILRHEIERLILSETGRSIMKMRVESGSEAFAWLYKEATLRASTHTHTHTHTNIYTIRLERFHTCVCRSCGHFVDAARQLSCHVARAVNFKRAMCRYVFSAISTARSSSRRGTPTSDMYLIE</sequence>
<reference evidence="1 2" key="1">
    <citation type="submission" date="2020-02" db="EMBL/GenBank/DDBJ databases">
        <authorList>
            <person name="Ferguson B K."/>
        </authorList>
    </citation>
    <scope>NUCLEOTIDE SEQUENCE [LARGE SCALE GENOMIC DNA]</scope>
</reference>
<proteinExistence type="predicted"/>
<protein>
    <submittedName>
        <fullName evidence="1">Uncharacterized protein</fullName>
    </submittedName>
</protein>
<keyword evidence="2" id="KW-1185">Reference proteome</keyword>
<dbReference type="EMBL" id="CADCXV010000892">
    <property type="protein sequence ID" value="CAB0038123.1"/>
    <property type="molecule type" value="Genomic_DNA"/>
</dbReference>
<name>A0A6H5IKB0_9HYME</name>
<dbReference type="Proteomes" id="UP000479190">
    <property type="component" value="Unassembled WGS sequence"/>
</dbReference>
<dbReference type="AlphaFoldDB" id="A0A6H5IKB0"/>
<evidence type="ECO:0000313" key="1">
    <source>
        <dbReference type="EMBL" id="CAB0038123.1"/>
    </source>
</evidence>